<comment type="catalytic activity">
    <reaction evidence="1">
        <text>[protein]-peptidylproline (omega=180) = [protein]-peptidylproline (omega=0)</text>
        <dbReference type="Rhea" id="RHEA:16237"/>
        <dbReference type="Rhea" id="RHEA-COMP:10747"/>
        <dbReference type="Rhea" id="RHEA-COMP:10748"/>
        <dbReference type="ChEBI" id="CHEBI:83833"/>
        <dbReference type="ChEBI" id="CHEBI:83834"/>
        <dbReference type="EC" id="5.2.1.8"/>
    </reaction>
</comment>
<evidence type="ECO:0000256" key="1">
    <source>
        <dbReference type="ARBA" id="ARBA00000971"/>
    </source>
</evidence>
<evidence type="ECO:0000256" key="3">
    <source>
        <dbReference type="ARBA" id="ARBA00013194"/>
    </source>
</evidence>
<keyword evidence="4" id="KW-0413">Isomerase</keyword>
<evidence type="ECO:0000256" key="4">
    <source>
        <dbReference type="ARBA" id="ARBA00023110"/>
    </source>
</evidence>
<name>A0ABN1JIQ2_9BURK</name>
<dbReference type="InterPro" id="IPR014274">
    <property type="entry name" value="PPIase_EpsD"/>
</dbReference>
<dbReference type="PANTHER" id="PTHR47245">
    <property type="entry name" value="PEPTIDYLPROLYL ISOMERASE"/>
    <property type="match status" value="1"/>
</dbReference>
<dbReference type="Gene3D" id="1.10.8.1040">
    <property type="match status" value="1"/>
</dbReference>
<dbReference type="InterPro" id="IPR000297">
    <property type="entry name" value="PPIase_PpiC"/>
</dbReference>
<reference evidence="6 7" key="1">
    <citation type="journal article" date="2019" name="Int. J. Syst. Evol. Microbiol.">
        <title>The Global Catalogue of Microorganisms (GCM) 10K type strain sequencing project: providing services to taxonomists for standard genome sequencing and annotation.</title>
        <authorList>
            <consortium name="The Broad Institute Genomics Platform"/>
            <consortium name="The Broad Institute Genome Sequencing Center for Infectious Disease"/>
            <person name="Wu L."/>
            <person name="Ma J."/>
        </authorList>
    </citation>
    <scope>NUCLEOTIDE SEQUENCE [LARGE SCALE GENOMIC DNA]</scope>
    <source>
        <strain evidence="6 7">JCM 15503</strain>
    </source>
</reference>
<evidence type="ECO:0000256" key="2">
    <source>
        <dbReference type="ARBA" id="ARBA00007656"/>
    </source>
</evidence>
<evidence type="ECO:0000259" key="5">
    <source>
        <dbReference type="Pfam" id="PF13145"/>
    </source>
</evidence>
<dbReference type="EMBL" id="BAAAEW010000003">
    <property type="protein sequence ID" value="GAA0740667.1"/>
    <property type="molecule type" value="Genomic_DNA"/>
</dbReference>
<keyword evidence="7" id="KW-1185">Reference proteome</keyword>
<evidence type="ECO:0000313" key="7">
    <source>
        <dbReference type="Proteomes" id="UP001500279"/>
    </source>
</evidence>
<keyword evidence="4" id="KW-0697">Rotamase</keyword>
<gene>
    <name evidence="6" type="ORF">GCM10009107_02510</name>
</gene>
<dbReference type="PANTHER" id="PTHR47245:SF2">
    <property type="entry name" value="PEPTIDYL-PROLYL CIS-TRANS ISOMERASE HP_0175-RELATED"/>
    <property type="match status" value="1"/>
</dbReference>
<dbReference type="Pfam" id="PF13145">
    <property type="entry name" value="Rotamase_2"/>
    <property type="match status" value="1"/>
</dbReference>
<dbReference type="NCBIfam" id="TIGR02925">
    <property type="entry name" value="cis_trans_EpsD"/>
    <property type="match status" value="1"/>
</dbReference>
<feature type="domain" description="PpiC" evidence="5">
    <location>
        <begin position="115"/>
        <end position="234"/>
    </location>
</feature>
<accession>A0ABN1JIQ2</accession>
<dbReference type="EC" id="5.2.1.8" evidence="3"/>
<evidence type="ECO:0000313" key="6">
    <source>
        <dbReference type="EMBL" id="GAA0740667.1"/>
    </source>
</evidence>
<proteinExistence type="inferred from homology"/>
<sequence length="304" mass="32005">MLVGLAAAAMLAGCGRSSESSVATQVAVRVNERDITVHQINQQLAQSRQLGPEQVQAASREVLERLIDQELALQQALDQKVDREPTVVAAIEAARRDVIARAYIERIIGGVGAPNATEVQAYYRAHPELFAERQIYTLVQMDVALPEARLPELQAKAQEGKGVEAVASWAASQSLAHASTQSTQAAETLPLDLVPQLAALPAGHGAVQAANGGAHVWFVTARQSSPVALDQARPVIEQALVNEHKRLAALAEVKRLRGTAKLEYQGPFAGAGPVKTVAQAEPAAAAASGTALDDGQLKKGLGLP</sequence>
<comment type="similarity">
    <text evidence="2">Belongs to the PpiC/parvulin rotamase family.</text>
</comment>
<dbReference type="InterPro" id="IPR027304">
    <property type="entry name" value="Trigger_fact/SurA_dom_sf"/>
</dbReference>
<dbReference type="SUPFAM" id="SSF109998">
    <property type="entry name" value="Triger factor/SurA peptide-binding domain-like"/>
    <property type="match status" value="1"/>
</dbReference>
<comment type="caution">
    <text evidence="6">The sequence shown here is derived from an EMBL/GenBank/DDBJ whole genome shotgun (WGS) entry which is preliminary data.</text>
</comment>
<protein>
    <recommendedName>
        <fullName evidence="3">peptidylprolyl isomerase</fullName>
        <ecNumber evidence="3">5.2.1.8</ecNumber>
    </recommendedName>
</protein>
<dbReference type="Proteomes" id="UP001500279">
    <property type="component" value="Unassembled WGS sequence"/>
</dbReference>
<dbReference type="InterPro" id="IPR050245">
    <property type="entry name" value="PrsA_foldase"/>
</dbReference>
<organism evidence="6 7">
    <name type="scientific">Ideonella azotifigens</name>
    <dbReference type="NCBI Taxonomy" id="513160"/>
    <lineage>
        <taxon>Bacteria</taxon>
        <taxon>Pseudomonadati</taxon>
        <taxon>Pseudomonadota</taxon>
        <taxon>Betaproteobacteria</taxon>
        <taxon>Burkholderiales</taxon>
        <taxon>Sphaerotilaceae</taxon>
        <taxon>Ideonella</taxon>
    </lineage>
</organism>